<dbReference type="OrthoDB" id="1491023at2"/>
<gene>
    <name evidence="3" type="ORF">E3T39_07900</name>
</gene>
<dbReference type="InterPro" id="IPR011600">
    <property type="entry name" value="Pept_C14_caspase"/>
</dbReference>
<feature type="compositionally biased region" description="Low complexity" evidence="1">
    <location>
        <begin position="1"/>
        <end position="12"/>
    </location>
</feature>
<evidence type="ECO:0000259" key="2">
    <source>
        <dbReference type="Pfam" id="PF00656"/>
    </source>
</evidence>
<dbReference type="Proteomes" id="UP000298170">
    <property type="component" value="Unassembled WGS sequence"/>
</dbReference>
<dbReference type="GO" id="GO:0006508">
    <property type="term" value="P:proteolysis"/>
    <property type="evidence" value="ECO:0007669"/>
    <property type="project" value="InterPro"/>
</dbReference>
<organism evidence="3 4">
    <name type="scientific">Cryobacterium suzukii</name>
    <dbReference type="NCBI Taxonomy" id="1259198"/>
    <lineage>
        <taxon>Bacteria</taxon>
        <taxon>Bacillati</taxon>
        <taxon>Actinomycetota</taxon>
        <taxon>Actinomycetes</taxon>
        <taxon>Micrococcales</taxon>
        <taxon>Microbacteriaceae</taxon>
        <taxon>Cryobacterium</taxon>
    </lineage>
</organism>
<feature type="region of interest" description="Disordered" evidence="1">
    <location>
        <begin position="1"/>
        <end position="24"/>
    </location>
</feature>
<keyword evidence="4" id="KW-1185">Reference proteome</keyword>
<accession>A0A4R9AFX3</accession>
<evidence type="ECO:0000256" key="1">
    <source>
        <dbReference type="SAM" id="MobiDB-lite"/>
    </source>
</evidence>
<comment type="caution">
    <text evidence="3">The sequence shown here is derived from an EMBL/GenBank/DDBJ whole genome shotgun (WGS) entry which is preliminary data.</text>
</comment>
<dbReference type="EMBL" id="SOHJ01000007">
    <property type="protein sequence ID" value="TFD61014.1"/>
    <property type="molecule type" value="Genomic_DNA"/>
</dbReference>
<dbReference type="PANTHER" id="PTHR48104">
    <property type="entry name" value="METACASPASE-4"/>
    <property type="match status" value="1"/>
</dbReference>
<dbReference type="RefSeq" id="WP_134514163.1">
    <property type="nucleotide sequence ID" value="NZ_SOHJ01000007.1"/>
</dbReference>
<dbReference type="Gene3D" id="3.40.50.1460">
    <property type="match status" value="1"/>
</dbReference>
<proteinExistence type="predicted"/>
<name>A0A4R9AFX3_9MICO</name>
<evidence type="ECO:0000313" key="4">
    <source>
        <dbReference type="Proteomes" id="UP000298170"/>
    </source>
</evidence>
<dbReference type="SUPFAM" id="SSF52129">
    <property type="entry name" value="Caspase-like"/>
    <property type="match status" value="1"/>
</dbReference>
<dbReference type="PANTHER" id="PTHR48104:SF30">
    <property type="entry name" value="METACASPASE-1"/>
    <property type="match status" value="1"/>
</dbReference>
<dbReference type="GO" id="GO:0005737">
    <property type="term" value="C:cytoplasm"/>
    <property type="evidence" value="ECO:0007669"/>
    <property type="project" value="TreeGrafter"/>
</dbReference>
<dbReference type="GO" id="GO:0004197">
    <property type="term" value="F:cysteine-type endopeptidase activity"/>
    <property type="evidence" value="ECO:0007669"/>
    <property type="project" value="InterPro"/>
</dbReference>
<dbReference type="InterPro" id="IPR050452">
    <property type="entry name" value="Metacaspase"/>
</dbReference>
<dbReference type="InterPro" id="IPR029030">
    <property type="entry name" value="Caspase-like_dom_sf"/>
</dbReference>
<sequence>MSESSLAKSTSSAHPNATKRRPLISKSELDKLRPHVVNLSGGKFSSTGAFTTTKKDVDAIFATHLPAFVAEQGGVVPLVFYAHGGLVDEQSGLSIAQAQVDWWKSNGVYPIHFVWETSLAGAITSAVGDWAHGRRGWLDEAKDRVFELAARFGQGQAIWGQMKQSAEAASADDGGARYVADALGVYCAAHADTISVHAIGHSAGSIFHSFFLPTVLKAGVPAIGTLSLLAPAVRTDVFEKQILPLVGHGVKSLAVFTMTEKLERDDTCLGAYGKSLLYLVRASFEPEEFFPILGLEECLRADPMLAKLFGLSGTSGSPGAGGAADIVWSKTTSGPLTSRTTSISHGGFDNDIPTMDSVARRVTGRSRIRSFPATRDLGDELWPVPGPAAPRPVGTHQALCVGINAYPGGDALYGCVADAEAWATQFTAAGFAVRTVLDAEATRQNILLGLLDLVASSVVGDVLAFQYAGHGTYVDDLDGDESEAGNAETKYDEALCPIDFREGNLIIDDDLGEIFDQLPDGVSLTAFFDSCHSGDGQRRLQLQPADVADLSAASAPHGRRVRFIIPDEQTSRNYRAKRGTPARAGKRALAREVLFSACKPTEVAYETGGHGDFTVAASLLVVPSANRLTNGEFLLKVREAFSSQPRQNPDFNGARAAKSRIFLAPLIGGVGASAVDLAGVGSSVGLGAIAAGAGSAAIPGAISALLDAAAGVGPEVGAGGIDPLAGSAGPAGVMGSAGSRETDAAARALAAAAFLRAAADFIDG</sequence>
<feature type="domain" description="Peptidase C14 caspase" evidence="2">
    <location>
        <begin position="397"/>
        <end position="652"/>
    </location>
</feature>
<reference evidence="3 4" key="1">
    <citation type="submission" date="2019-03" db="EMBL/GenBank/DDBJ databases">
        <title>Genomics of glacier-inhabiting Cryobacterium strains.</title>
        <authorList>
            <person name="Liu Q."/>
            <person name="Xin Y.-H."/>
        </authorList>
    </citation>
    <scope>NUCLEOTIDE SEQUENCE [LARGE SCALE GENOMIC DNA]</scope>
    <source>
        <strain evidence="3 4">Sr39</strain>
    </source>
</reference>
<dbReference type="AlphaFoldDB" id="A0A4R9AFX3"/>
<dbReference type="Pfam" id="PF00656">
    <property type="entry name" value="Peptidase_C14"/>
    <property type="match status" value="1"/>
</dbReference>
<evidence type="ECO:0000313" key="3">
    <source>
        <dbReference type="EMBL" id="TFD61014.1"/>
    </source>
</evidence>
<protein>
    <submittedName>
        <fullName evidence="3">Caspase family protein</fullName>
    </submittedName>
</protein>